<accession>A0A9J6H459</accession>
<evidence type="ECO:0000256" key="4">
    <source>
        <dbReference type="SAM" id="Phobius"/>
    </source>
</evidence>
<evidence type="ECO:0000256" key="3">
    <source>
        <dbReference type="SAM" id="MobiDB-lite"/>
    </source>
</evidence>
<keyword evidence="8" id="KW-1185">Reference proteome</keyword>
<keyword evidence="2" id="KW-0479">Metal-binding</keyword>
<comment type="caution">
    <text evidence="7">The sequence shown here is derived from an EMBL/GenBank/DDBJ whole genome shotgun (WGS) entry which is preliminary data.</text>
</comment>
<feature type="region of interest" description="Disordered" evidence="3">
    <location>
        <begin position="62"/>
        <end position="111"/>
    </location>
</feature>
<dbReference type="AlphaFoldDB" id="A0A9J6H459"/>
<proteinExistence type="predicted"/>
<comment type="cofactor">
    <cofactor evidence="1">
        <name>a divalent metal cation</name>
        <dbReference type="ChEBI" id="CHEBI:60240"/>
    </cofactor>
</comment>
<dbReference type="VEuPathDB" id="VectorBase:HLOH_043608"/>
<name>A0A9J6H459_HAELO</name>
<feature type="transmembrane region" description="Helical" evidence="4">
    <location>
        <begin position="241"/>
        <end position="258"/>
    </location>
</feature>
<dbReference type="Pfam" id="PF13359">
    <property type="entry name" value="DDE_Tnp_4"/>
    <property type="match status" value="1"/>
</dbReference>
<dbReference type="Pfam" id="PF13613">
    <property type="entry name" value="HTH_Tnp_4"/>
    <property type="match status" value="1"/>
</dbReference>
<keyword evidence="4" id="KW-0812">Transmembrane</keyword>
<dbReference type="GO" id="GO:0046872">
    <property type="term" value="F:metal ion binding"/>
    <property type="evidence" value="ECO:0007669"/>
    <property type="project" value="UniProtKB-KW"/>
</dbReference>
<feature type="transmembrane region" description="Helical" evidence="4">
    <location>
        <begin position="181"/>
        <end position="200"/>
    </location>
</feature>
<keyword evidence="4" id="KW-1133">Transmembrane helix</keyword>
<dbReference type="OMA" id="KSHIRAP"/>
<sequence>MWLPVRDRSRICSAHFVGNAKSSVVGHPAYVPSIFPACYGRGDGVTSETKLERYQRVHRRSASAVAATPFGSDDTPEAPAVSEESPTTFDNTAPESPGNCTTFASTGTQTDELSSRGRCTIFLSVACHGTASTQVWHTDTVDSGVQTKVTTATACTGPEERTCIFLGYDSINNRADSFRELCGVSANVFALLLAVLFPVTVRQIDVPVPQKLVIFLMKLKLGISFASLGVLFGLHRTAVSRIFFFVLSNLLTAMKAWIPEPSLGTVQASMPECFKVHYPRCRYIIDCTELRTEEPPTLEQRRALFSHYKGGYTLKFLIGILPNGVVTFVSDAYGGRTSDTQITLNSGFLGRIEPEDVILADKGFPGIKAPAEGQQGIVVLPPFSKGNVQFTYEELQQTYHIAQELYMADASLKIYEHAILQTEWALDFDEAGCITSDDEPIGTATQPRLLWMDHESDLPRKVRQDCLHFAEKCAEGLPHE</sequence>
<feature type="transmembrane region" description="Helical" evidence="4">
    <location>
        <begin position="212"/>
        <end position="234"/>
    </location>
</feature>
<protein>
    <recommendedName>
        <fullName evidence="9">DDE Tnp4 domain-containing protein</fullName>
    </recommendedName>
</protein>
<dbReference type="OrthoDB" id="6492865at2759"/>
<dbReference type="InterPro" id="IPR027805">
    <property type="entry name" value="Transposase_HTH_dom"/>
</dbReference>
<evidence type="ECO:0000259" key="5">
    <source>
        <dbReference type="Pfam" id="PF13359"/>
    </source>
</evidence>
<gene>
    <name evidence="7" type="ORF">HPB48_022486</name>
</gene>
<dbReference type="EMBL" id="JABSTR010000011">
    <property type="protein sequence ID" value="KAH9382091.1"/>
    <property type="molecule type" value="Genomic_DNA"/>
</dbReference>
<evidence type="ECO:0000256" key="1">
    <source>
        <dbReference type="ARBA" id="ARBA00001968"/>
    </source>
</evidence>
<dbReference type="Proteomes" id="UP000821853">
    <property type="component" value="Chromosome 9"/>
</dbReference>
<reference evidence="7 8" key="1">
    <citation type="journal article" date="2020" name="Cell">
        <title>Large-Scale Comparative Analyses of Tick Genomes Elucidate Their Genetic Diversity and Vector Capacities.</title>
        <authorList>
            <consortium name="Tick Genome and Microbiome Consortium (TIGMIC)"/>
            <person name="Jia N."/>
            <person name="Wang J."/>
            <person name="Shi W."/>
            <person name="Du L."/>
            <person name="Sun Y."/>
            <person name="Zhan W."/>
            <person name="Jiang J.F."/>
            <person name="Wang Q."/>
            <person name="Zhang B."/>
            <person name="Ji P."/>
            <person name="Bell-Sakyi L."/>
            <person name="Cui X.M."/>
            <person name="Yuan T.T."/>
            <person name="Jiang B.G."/>
            <person name="Yang W.F."/>
            <person name="Lam T.T."/>
            <person name="Chang Q.C."/>
            <person name="Ding S.J."/>
            <person name="Wang X.J."/>
            <person name="Zhu J.G."/>
            <person name="Ruan X.D."/>
            <person name="Zhao L."/>
            <person name="Wei J.T."/>
            <person name="Ye R.Z."/>
            <person name="Que T.C."/>
            <person name="Du C.H."/>
            <person name="Zhou Y.H."/>
            <person name="Cheng J.X."/>
            <person name="Dai P.F."/>
            <person name="Guo W.B."/>
            <person name="Han X.H."/>
            <person name="Huang E.J."/>
            <person name="Li L.F."/>
            <person name="Wei W."/>
            <person name="Gao Y.C."/>
            <person name="Liu J.Z."/>
            <person name="Shao H.Z."/>
            <person name="Wang X."/>
            <person name="Wang C.C."/>
            <person name="Yang T.C."/>
            <person name="Huo Q.B."/>
            <person name="Li W."/>
            <person name="Chen H.Y."/>
            <person name="Chen S.E."/>
            <person name="Zhou L.G."/>
            <person name="Ni X.B."/>
            <person name="Tian J.H."/>
            <person name="Sheng Y."/>
            <person name="Liu T."/>
            <person name="Pan Y.S."/>
            <person name="Xia L.Y."/>
            <person name="Li J."/>
            <person name="Zhao F."/>
            <person name="Cao W.C."/>
        </authorList>
    </citation>
    <scope>NUCLEOTIDE SEQUENCE [LARGE SCALE GENOMIC DNA]</scope>
    <source>
        <strain evidence="7">HaeL-2018</strain>
    </source>
</reference>
<feature type="domain" description="Transposase Helix-turn-helix" evidence="6">
    <location>
        <begin position="207"/>
        <end position="250"/>
    </location>
</feature>
<evidence type="ECO:0008006" key="9">
    <source>
        <dbReference type="Google" id="ProtNLM"/>
    </source>
</evidence>
<evidence type="ECO:0000256" key="2">
    <source>
        <dbReference type="ARBA" id="ARBA00022723"/>
    </source>
</evidence>
<dbReference type="InterPro" id="IPR027806">
    <property type="entry name" value="HARBI1_dom"/>
</dbReference>
<feature type="domain" description="DDE Tnp4" evidence="5">
    <location>
        <begin position="285"/>
        <end position="404"/>
    </location>
</feature>
<dbReference type="PANTHER" id="PTHR23080">
    <property type="entry name" value="THAP DOMAIN PROTEIN"/>
    <property type="match status" value="1"/>
</dbReference>
<organism evidence="7 8">
    <name type="scientific">Haemaphysalis longicornis</name>
    <name type="common">Bush tick</name>
    <dbReference type="NCBI Taxonomy" id="44386"/>
    <lineage>
        <taxon>Eukaryota</taxon>
        <taxon>Metazoa</taxon>
        <taxon>Ecdysozoa</taxon>
        <taxon>Arthropoda</taxon>
        <taxon>Chelicerata</taxon>
        <taxon>Arachnida</taxon>
        <taxon>Acari</taxon>
        <taxon>Parasitiformes</taxon>
        <taxon>Ixodida</taxon>
        <taxon>Ixodoidea</taxon>
        <taxon>Ixodidae</taxon>
        <taxon>Haemaphysalinae</taxon>
        <taxon>Haemaphysalis</taxon>
    </lineage>
</organism>
<evidence type="ECO:0000313" key="7">
    <source>
        <dbReference type="EMBL" id="KAH9382091.1"/>
    </source>
</evidence>
<evidence type="ECO:0000259" key="6">
    <source>
        <dbReference type="Pfam" id="PF13613"/>
    </source>
</evidence>
<dbReference type="PANTHER" id="PTHR23080:SF143">
    <property type="entry name" value="SI:DKEY-56D12.4"/>
    <property type="match status" value="1"/>
</dbReference>
<feature type="compositionally biased region" description="Polar residues" evidence="3">
    <location>
        <begin position="84"/>
        <end position="111"/>
    </location>
</feature>
<evidence type="ECO:0000313" key="8">
    <source>
        <dbReference type="Proteomes" id="UP000821853"/>
    </source>
</evidence>
<keyword evidence="4" id="KW-0472">Membrane</keyword>